<feature type="domain" description="DAGKc" evidence="1">
    <location>
        <begin position="2"/>
        <end position="132"/>
    </location>
</feature>
<protein>
    <submittedName>
        <fullName evidence="2">Diacylglycerol kinase</fullName>
    </submittedName>
</protein>
<keyword evidence="2" id="KW-0808">Transferase</keyword>
<dbReference type="RefSeq" id="WP_035135943.1">
    <property type="nucleotide sequence ID" value="NZ_JRLV01000023.1"/>
</dbReference>
<organism evidence="2 3">
    <name type="scientific">Flavobacterium beibuense F44-8</name>
    <dbReference type="NCBI Taxonomy" id="1406840"/>
    <lineage>
        <taxon>Bacteria</taxon>
        <taxon>Pseudomonadati</taxon>
        <taxon>Bacteroidota</taxon>
        <taxon>Flavobacteriia</taxon>
        <taxon>Flavobacteriales</taxon>
        <taxon>Flavobacteriaceae</taxon>
        <taxon>Flavobacterium</taxon>
    </lineage>
</organism>
<dbReference type="InterPro" id="IPR017438">
    <property type="entry name" value="ATP-NAD_kinase_N"/>
</dbReference>
<accession>A0A0A2LGF5</accession>
<dbReference type="Pfam" id="PF19279">
    <property type="entry name" value="YegS_C"/>
    <property type="match status" value="1"/>
</dbReference>
<dbReference type="InterPro" id="IPR001206">
    <property type="entry name" value="Diacylglycerol_kinase_cat_dom"/>
</dbReference>
<dbReference type="AlphaFoldDB" id="A0A0A2LGF5"/>
<dbReference type="Proteomes" id="UP000030129">
    <property type="component" value="Unassembled WGS sequence"/>
</dbReference>
<dbReference type="GO" id="GO:0019242">
    <property type="term" value="P:methylglyoxal biosynthetic process"/>
    <property type="evidence" value="ECO:0007669"/>
    <property type="project" value="InterPro"/>
</dbReference>
<dbReference type="PROSITE" id="PS50146">
    <property type="entry name" value="DAGK"/>
    <property type="match status" value="1"/>
</dbReference>
<keyword evidence="2" id="KW-0418">Kinase</keyword>
<dbReference type="InterPro" id="IPR004363">
    <property type="entry name" value="Methylgl_synth"/>
</dbReference>
<dbReference type="EMBL" id="JRLV01000023">
    <property type="protein sequence ID" value="KGO78984.1"/>
    <property type="molecule type" value="Genomic_DNA"/>
</dbReference>
<dbReference type="GO" id="GO:0005829">
    <property type="term" value="C:cytosol"/>
    <property type="evidence" value="ECO:0007669"/>
    <property type="project" value="TreeGrafter"/>
</dbReference>
<dbReference type="Pfam" id="PF00781">
    <property type="entry name" value="DAGK_cat"/>
    <property type="match status" value="1"/>
</dbReference>
<gene>
    <name evidence="2" type="ORF">Q763_15845</name>
</gene>
<dbReference type="Gene3D" id="2.60.200.40">
    <property type="match status" value="1"/>
</dbReference>
<evidence type="ECO:0000313" key="3">
    <source>
        <dbReference type="Proteomes" id="UP000030129"/>
    </source>
</evidence>
<dbReference type="PANTHER" id="PTHR30492">
    <property type="entry name" value="METHYLGLYOXAL SYNTHASE"/>
    <property type="match status" value="1"/>
</dbReference>
<dbReference type="SMART" id="SM00046">
    <property type="entry name" value="DAGKc"/>
    <property type="match status" value="1"/>
</dbReference>
<keyword evidence="3" id="KW-1185">Reference proteome</keyword>
<dbReference type="InterPro" id="IPR045540">
    <property type="entry name" value="YegS/DAGK_C"/>
</dbReference>
<name>A0A0A2LGF5_9FLAO</name>
<dbReference type="SUPFAM" id="SSF111331">
    <property type="entry name" value="NAD kinase/diacylglycerol kinase-like"/>
    <property type="match status" value="1"/>
</dbReference>
<comment type="caution">
    <text evidence="2">The sequence shown here is derived from an EMBL/GenBank/DDBJ whole genome shotgun (WGS) entry which is preliminary data.</text>
</comment>
<dbReference type="PANTHER" id="PTHR30492:SF0">
    <property type="entry name" value="METHYLGLYOXAL SYNTHASE"/>
    <property type="match status" value="1"/>
</dbReference>
<dbReference type="Gene3D" id="3.40.50.10330">
    <property type="entry name" value="Probable inorganic polyphosphate/atp-NAD kinase, domain 1"/>
    <property type="match status" value="1"/>
</dbReference>
<sequence length="295" mass="32577">METQKEYLLVVNPIAGGNDKTDLIEAAREYAKNQNVLLIEYETTGKDDESRIKELYEKHKPKRVMVAGGDGSVKMIAEAIGHKDVIIGVLPAGSANGLSVDLKLPEDVEENLEIAFNGGYMEMDMVSINDKKSLHLSDIGVNAELIRNYENSSLRGKLGYMLQAFNTLTELRDPFHVIIEANGNTVETKARMVVIANTQRYGTGVTINPVGKMDDGKFEIVILKSLDVFFIGRILAGKMPLDKSEDVEIISTDEALVTTDVPVCFQIDGEFCGETDRLDIKILHRQMKVAVPDAT</sequence>
<reference evidence="2 3" key="1">
    <citation type="submission" date="2013-09" db="EMBL/GenBank/DDBJ databases">
        <authorList>
            <person name="Zeng Z."/>
            <person name="Chen C."/>
        </authorList>
    </citation>
    <scope>NUCLEOTIDE SEQUENCE [LARGE SCALE GENOMIC DNA]</scope>
    <source>
        <strain evidence="2 3">F44-8</strain>
    </source>
</reference>
<dbReference type="eggNOG" id="COG1597">
    <property type="taxonomic scope" value="Bacteria"/>
</dbReference>
<dbReference type="GO" id="GO:0008929">
    <property type="term" value="F:methylglyoxal synthase activity"/>
    <property type="evidence" value="ECO:0007669"/>
    <property type="project" value="InterPro"/>
</dbReference>
<dbReference type="STRING" id="1406840.Q763_15845"/>
<dbReference type="GO" id="GO:0016301">
    <property type="term" value="F:kinase activity"/>
    <property type="evidence" value="ECO:0007669"/>
    <property type="project" value="UniProtKB-KW"/>
</dbReference>
<dbReference type="InterPro" id="IPR016064">
    <property type="entry name" value="NAD/diacylglycerol_kinase_sf"/>
</dbReference>
<proteinExistence type="predicted"/>
<evidence type="ECO:0000313" key="2">
    <source>
        <dbReference type="EMBL" id="KGO78984.1"/>
    </source>
</evidence>
<evidence type="ECO:0000259" key="1">
    <source>
        <dbReference type="PROSITE" id="PS50146"/>
    </source>
</evidence>